<dbReference type="EMBL" id="VSSQ01025445">
    <property type="protein sequence ID" value="MPM73571.1"/>
    <property type="molecule type" value="Genomic_DNA"/>
</dbReference>
<sequence>MRSVLDNNMMLNFRINRTRSLNLNISSYQIVETNDNDIVIGLGYRLPDFNRIIGFGSNSMKADRRRTHINRTQQTQQDNVGNVPEFNNDLNIRVDISHKVTQALIRKIEDQFTQATSGLKTTSIRFSADYALSRSLTLRAFFDKIINMPLVSSSAYPTANTNAGMSLRLNLNP</sequence>
<reference evidence="1" key="1">
    <citation type="submission" date="2019-08" db="EMBL/GenBank/DDBJ databases">
        <authorList>
            <person name="Kucharzyk K."/>
            <person name="Murdoch R.W."/>
            <person name="Higgins S."/>
            <person name="Loffler F."/>
        </authorList>
    </citation>
    <scope>NUCLEOTIDE SEQUENCE</scope>
</reference>
<evidence type="ECO:0008006" key="2">
    <source>
        <dbReference type="Google" id="ProtNLM"/>
    </source>
</evidence>
<dbReference type="AlphaFoldDB" id="A0A645C8B9"/>
<organism evidence="1">
    <name type="scientific">bioreactor metagenome</name>
    <dbReference type="NCBI Taxonomy" id="1076179"/>
    <lineage>
        <taxon>unclassified sequences</taxon>
        <taxon>metagenomes</taxon>
        <taxon>ecological metagenomes</taxon>
    </lineage>
</organism>
<accession>A0A645C8B9</accession>
<comment type="caution">
    <text evidence="1">The sequence shown here is derived from an EMBL/GenBank/DDBJ whole genome shotgun (WGS) entry which is preliminary data.</text>
</comment>
<name>A0A645C8B9_9ZZZZ</name>
<gene>
    <name evidence="1" type="ORF">SDC9_120553</name>
</gene>
<proteinExistence type="predicted"/>
<evidence type="ECO:0000313" key="1">
    <source>
        <dbReference type="EMBL" id="MPM73571.1"/>
    </source>
</evidence>
<protein>
    <recommendedName>
        <fullName evidence="2">Cell surface protein SprA</fullName>
    </recommendedName>
</protein>